<dbReference type="InterPro" id="IPR011545">
    <property type="entry name" value="DEAD/DEAH_box_helicase_dom"/>
</dbReference>
<dbReference type="SUPFAM" id="SSF52540">
    <property type="entry name" value="P-loop containing nucleoside triphosphate hydrolases"/>
    <property type="match status" value="2"/>
</dbReference>
<evidence type="ECO:0000256" key="3">
    <source>
        <dbReference type="SAM" id="MobiDB-lite"/>
    </source>
</evidence>
<feature type="region of interest" description="Disordered" evidence="3">
    <location>
        <begin position="247"/>
        <end position="269"/>
    </location>
</feature>
<dbReference type="GO" id="GO:0004386">
    <property type="term" value="F:helicase activity"/>
    <property type="evidence" value="ECO:0007669"/>
    <property type="project" value="UniProtKB-KW"/>
</dbReference>
<keyword evidence="6" id="KW-0347">Helicase</keyword>
<dbReference type="Pfam" id="PF00270">
    <property type="entry name" value="DEAD"/>
    <property type="match status" value="1"/>
</dbReference>
<dbReference type="Gene3D" id="3.40.50.300">
    <property type="entry name" value="P-loop containing nucleotide triphosphate hydrolases"/>
    <property type="match status" value="2"/>
</dbReference>
<keyword evidence="1" id="KW-0547">Nucleotide-binding</keyword>
<evidence type="ECO:0000259" key="4">
    <source>
        <dbReference type="PROSITE" id="PS51192"/>
    </source>
</evidence>
<keyword evidence="2" id="KW-0067">ATP-binding</keyword>
<feature type="domain" description="Helicase C-terminal" evidence="5">
    <location>
        <begin position="1146"/>
        <end position="1304"/>
    </location>
</feature>
<dbReference type="PROSITE" id="PS51192">
    <property type="entry name" value="HELICASE_ATP_BIND_1"/>
    <property type="match status" value="1"/>
</dbReference>
<evidence type="ECO:0000313" key="7">
    <source>
        <dbReference type="Proteomes" id="UP001469089"/>
    </source>
</evidence>
<feature type="domain" description="Helicase ATP-binding" evidence="4">
    <location>
        <begin position="122"/>
        <end position="437"/>
    </location>
</feature>
<dbReference type="RefSeq" id="WP_349542613.1">
    <property type="nucleotide sequence ID" value="NZ_JAOALG010000001.1"/>
</dbReference>
<dbReference type="PANTHER" id="PTHR47957">
    <property type="entry name" value="ATP-DEPENDENT HELICASE HRQ1"/>
    <property type="match status" value="1"/>
</dbReference>
<keyword evidence="6" id="KW-0378">Hydrolase</keyword>
<gene>
    <name evidence="6" type="ORF">N0A02_13510</name>
</gene>
<dbReference type="InterPro" id="IPR014001">
    <property type="entry name" value="Helicase_ATP-bd"/>
</dbReference>
<evidence type="ECO:0000256" key="1">
    <source>
        <dbReference type="ARBA" id="ARBA00022741"/>
    </source>
</evidence>
<sequence length="1947" mass="215814">MLDPIGATHRIRDFFLSYLETAFRIRDKNVQFARRQLLSQPGTLTTEEFLEPVPRYEQVQYTLPELVDLAENNPLDHFDRDARRGFVELALSGLFPGAPSANEDIRRQGLAKPYLHQWEMLRRGVRAGYPGIVTTGTGSGKTESFMLPILATIAAEAVRWPVTAQVAAKDPWYADETKEFVPQRTNENSGRPKAVRALILYPMNALVEDQMTRLRRALDSDEAAEVMSQRFHGNRIYFGRYTGETPVTGHLNHPRRANTPEEKRKRKRRMDELRRKMNDLADIQAVARTHDARERAVAIKAGEALPEPTRFLFPSVDGGEVVSRWDMQVSPPDLLITNTSMLATMLVREVDAPIFESTRDWLERNEDAYFFIVLDELHLIRGSAGMEVVGLLRSLFARLGLDRPDNRHKVRVLASSASLPDEGQDASISLKYLFDFFGSFGTSRFRGDEGFTTPSDWRSTIVRGRQTSQTFDKSLPLQLGPFRALAEVLTVGATGFASLPKKRSPQLDAVVLSAAMALDANPDSSDVPATLVRAIAMASAAISSACSANKEGPPRATSAADIAERLFGSREDEAREALRGLCILRGLSDYANDSAIYGVKIPDGLPSIRLHAFFRSIEGMFAAPYLDDEGRLKFDGLTVERGRTHALCNDGDTRRLFELVYCEACGELFVGGRRNSDDESVTTELLTTAPNLEQLPEAAANTNYESLSYSQYAIFWPQANEPKDGETSGEAWHPASLDTRNAVVSPIERQGPTSLNGRLFFLSPGTNLTNKPGSASPRCCPACGTDYSRRRPGMGALSPLRSFRTGFAKSSQLLATELFSALRVSGRAAKSVVFSDSRQDAARSALDIERRHHQDTRRQLLVESLRSVADARPSPSQVQEMEVQLGQAYAARNFAEMTRLSREIERAQRTGDPSRVPLSQVIEPTVSTDSKELRDFLRRHVELGMHPTDAAGIELIAGRPWYEWIVPEGETGRPEWPAHSESGPAGEARAYIRAAQRPLTYEVLFSKTYFALEETGIGYPSMTASQTPESDRLDAYLRVFADAYRVAGNRWSEEAPNIDNATQFSKQNRIYRFAKASVPAAPVAELDRVLEQFRNHTHAHGLIELSGLYVRMSNSGDPFFRCGNCGRVHLHRGTGYCTRCFEPLPPEKQGVVEELWGSNFLARRTMRTDDKQESAFRLHCEELTGQTGSPAGRLRAFKGIFVEGNTSKAFELRKRVEEVDLLSVTTTMEVGIDIGALQAVYQANMPPQRFNYQQRVGRAGRRGQAFSMVLTLCRSRSHDLHYFRNPKRITGDVPPPPFLTTGHLAIAYRIVRKAWLATAFSLLRHEDGIAYPGDDIVDTHGEFPRAEEIFTSEMGWRDRLVEALRTTIQTRDSVADSLFDGQPGGGAQVKSELTPDILVEQLWALAEEGMSSPQPLGEFLAEHGLLPMYGMPTRVRDLYLCVEKEDGNDASFSTVDRDLDIAVYEFAPGRSLIRDKQKHESIGFSPALLEPFGTTSRALRFGSWRSEQRYIAFCASCGAVASRAEEPSLSVSCVDCGEPVSCENFLRYVSPVAFTTDFQPKSVEEGELSPVFKRVTTTEASAVSLLAVAGTNMSVGSASEARVLRLNDGQVDDSGIAQPFHVVPVAEHRVPAPGNRKWTLPGQYLAADSFGSLSAKRLASRDQSFAEEEVRLMARKKTDAVYLTPTNVSVALDLGRIGRDFYHTSIRASLVSATHLLMQRAALELDIAPEEFEPLEPRLRDGKPLLQIADFLVNGAGFANRLASGGIPLVVQLAQSMVNSPQDDPLVASYFAEQHRGTCSQACYECLQRYGNRSYHGLLDWRLGISMLRVFLDGSWAAGLDGNWDGAPETADWPKAALECATDIVSLSPDKYELGSAGSLALPSIQLRKGGRRFVMVHPFWARSAVIPLVTDGFDGTTLFVDTFQAARRPQRVLNSAVEYARKQGLI</sequence>
<accession>A0ABV1LMC3</accession>
<reference evidence="6 7" key="1">
    <citation type="journal article" date="2024" name="Chem. Sci.">
        <title>Discovery of a lagriamide polyketide by integrated genome mining, isotopic labeling, and untargeted metabolomics.</title>
        <authorList>
            <person name="Fergusson C.H."/>
            <person name="Saulog J."/>
            <person name="Paulo B.S."/>
            <person name="Wilson D.M."/>
            <person name="Liu D.Y."/>
            <person name="Morehouse N.J."/>
            <person name="Waterworth S."/>
            <person name="Barkei J."/>
            <person name="Gray C.A."/>
            <person name="Kwan J.C."/>
            <person name="Eustaquio A.S."/>
            <person name="Linington R.G."/>
        </authorList>
    </citation>
    <scope>NUCLEOTIDE SEQUENCE [LARGE SCALE GENOMIC DNA]</scope>
    <source>
        <strain evidence="6 7">RL17-338-BIF-B</strain>
    </source>
</reference>
<proteinExistence type="predicted"/>
<dbReference type="SMART" id="SM00487">
    <property type="entry name" value="DEXDc"/>
    <property type="match status" value="1"/>
</dbReference>
<evidence type="ECO:0000313" key="6">
    <source>
        <dbReference type="EMBL" id="MEQ5840444.1"/>
    </source>
</evidence>
<evidence type="ECO:0000256" key="2">
    <source>
        <dbReference type="ARBA" id="ARBA00022840"/>
    </source>
</evidence>
<keyword evidence="7" id="KW-1185">Reference proteome</keyword>
<organism evidence="6 7">
    <name type="scientific">Paraburkholderia acidicola</name>
    <dbReference type="NCBI Taxonomy" id="1912599"/>
    <lineage>
        <taxon>Bacteria</taxon>
        <taxon>Pseudomonadati</taxon>
        <taxon>Pseudomonadota</taxon>
        <taxon>Betaproteobacteria</taxon>
        <taxon>Burkholderiales</taxon>
        <taxon>Burkholderiaceae</taxon>
        <taxon>Paraburkholderia</taxon>
    </lineage>
</organism>
<dbReference type="SMART" id="SM00490">
    <property type="entry name" value="HELICc"/>
    <property type="match status" value="1"/>
</dbReference>
<dbReference type="EMBL" id="JAOALG010000001">
    <property type="protein sequence ID" value="MEQ5840444.1"/>
    <property type="molecule type" value="Genomic_DNA"/>
</dbReference>
<name>A0ABV1LMC3_9BURK</name>
<dbReference type="InterPro" id="IPR027417">
    <property type="entry name" value="P-loop_NTPase"/>
</dbReference>
<protein>
    <submittedName>
        <fullName evidence="6">DEAD/DEAH box helicase</fullName>
    </submittedName>
</protein>
<evidence type="ECO:0000259" key="5">
    <source>
        <dbReference type="PROSITE" id="PS51194"/>
    </source>
</evidence>
<feature type="compositionally biased region" description="Basic and acidic residues" evidence="3">
    <location>
        <begin position="258"/>
        <end position="269"/>
    </location>
</feature>
<dbReference type="PANTHER" id="PTHR47957:SF3">
    <property type="entry name" value="ATP-DEPENDENT HELICASE HRQ1"/>
    <property type="match status" value="1"/>
</dbReference>
<dbReference type="Pfam" id="PF00271">
    <property type="entry name" value="Helicase_C"/>
    <property type="match status" value="1"/>
</dbReference>
<comment type="caution">
    <text evidence="6">The sequence shown here is derived from an EMBL/GenBank/DDBJ whole genome shotgun (WGS) entry which is preliminary data.</text>
</comment>
<dbReference type="InterPro" id="IPR001650">
    <property type="entry name" value="Helicase_C-like"/>
</dbReference>
<dbReference type="PROSITE" id="PS51194">
    <property type="entry name" value="HELICASE_CTER"/>
    <property type="match status" value="1"/>
</dbReference>
<dbReference type="Proteomes" id="UP001469089">
    <property type="component" value="Unassembled WGS sequence"/>
</dbReference>